<evidence type="ECO:0000313" key="2">
    <source>
        <dbReference type="Proteomes" id="UP001291930"/>
    </source>
</evidence>
<dbReference type="Proteomes" id="UP001291930">
    <property type="component" value="Unassembled WGS sequence"/>
</dbReference>
<comment type="caution">
    <text evidence="1">The sequence shown here is derived from an EMBL/GenBank/DDBJ whole genome shotgun (WGS) entry which is preliminary data.</text>
</comment>
<accession>A0ABU5JSD3</accession>
<gene>
    <name evidence="1" type="ORF">U2I54_03050</name>
</gene>
<proteinExistence type="predicted"/>
<reference evidence="2" key="1">
    <citation type="submission" date="2023-11" db="EMBL/GenBank/DDBJ databases">
        <title>Genome Sequence of Bacillus pseudomycoides stain BUPM19.</title>
        <authorList>
            <person name="Farhat A."/>
        </authorList>
    </citation>
    <scope>NUCLEOTIDE SEQUENCE [LARGE SCALE GENOMIC DNA]</scope>
    <source>
        <strain evidence="2">BUPM19</strain>
    </source>
</reference>
<name>A0ABU5JSD3_9BACI</name>
<dbReference type="RefSeq" id="WP_026049284.1">
    <property type="nucleotide sequence ID" value="NZ_JAIKLI010000163.1"/>
</dbReference>
<sequence length="109" mass="13179">MERYTYHVRKGDEVLLYTYSLYDSGNAFSIRKSYHIKCDIPPHRFRAIMMEFRRNKEIGENISEFIEFMKQEFGEEFELFEYDDIVQYDADQENSMILANLLDQADEHV</sequence>
<protein>
    <submittedName>
        <fullName evidence="1">Uncharacterized protein</fullName>
    </submittedName>
</protein>
<keyword evidence="2" id="KW-1185">Reference proteome</keyword>
<organism evidence="1 2">
    <name type="scientific">Bacillus bingmayongensis</name>
    <dbReference type="NCBI Taxonomy" id="1150157"/>
    <lineage>
        <taxon>Bacteria</taxon>
        <taxon>Bacillati</taxon>
        <taxon>Bacillota</taxon>
        <taxon>Bacilli</taxon>
        <taxon>Bacillales</taxon>
        <taxon>Bacillaceae</taxon>
        <taxon>Bacillus</taxon>
    </lineage>
</organism>
<dbReference type="EMBL" id="JAXOVW010000004">
    <property type="protein sequence ID" value="MDZ5606112.1"/>
    <property type="molecule type" value="Genomic_DNA"/>
</dbReference>
<evidence type="ECO:0000313" key="1">
    <source>
        <dbReference type="EMBL" id="MDZ5606112.1"/>
    </source>
</evidence>